<dbReference type="InterPro" id="IPR007627">
    <property type="entry name" value="RNA_pol_sigma70_r2"/>
</dbReference>
<dbReference type="GO" id="GO:0006352">
    <property type="term" value="P:DNA-templated transcription initiation"/>
    <property type="evidence" value="ECO:0007669"/>
    <property type="project" value="InterPro"/>
</dbReference>
<dbReference type="PANTHER" id="PTHR43133">
    <property type="entry name" value="RNA POLYMERASE ECF-TYPE SIGMA FACTO"/>
    <property type="match status" value="1"/>
</dbReference>
<protein>
    <submittedName>
        <fullName evidence="7">RNA polymerase sigma-70 factor</fullName>
    </submittedName>
</protein>
<dbReference type="InterPro" id="IPR014327">
    <property type="entry name" value="RNA_pol_sigma70_bacteroid"/>
</dbReference>
<dbReference type="NCBIfam" id="TIGR02985">
    <property type="entry name" value="Sig70_bacteroi1"/>
    <property type="match status" value="1"/>
</dbReference>
<organism evidence="7 8">
    <name type="scientific">Mucilaginibacter agri</name>
    <dbReference type="NCBI Taxonomy" id="2695265"/>
    <lineage>
        <taxon>Bacteria</taxon>
        <taxon>Pseudomonadati</taxon>
        <taxon>Bacteroidota</taxon>
        <taxon>Sphingobacteriia</taxon>
        <taxon>Sphingobacteriales</taxon>
        <taxon>Sphingobacteriaceae</taxon>
        <taxon>Mucilaginibacter</taxon>
    </lineage>
</organism>
<gene>
    <name evidence="7" type="ORF">GSY63_09465</name>
</gene>
<reference evidence="7" key="1">
    <citation type="submission" date="2020-01" db="EMBL/GenBank/DDBJ databases">
        <authorList>
            <person name="Seo Y.L."/>
        </authorList>
    </citation>
    <scope>NUCLEOTIDE SEQUENCE</scope>
    <source>
        <strain evidence="7">R11</strain>
    </source>
</reference>
<evidence type="ECO:0000256" key="3">
    <source>
        <dbReference type="ARBA" id="ARBA00023082"/>
    </source>
</evidence>
<accession>A0A965ZG63</accession>
<evidence type="ECO:0000259" key="6">
    <source>
        <dbReference type="Pfam" id="PF08281"/>
    </source>
</evidence>
<reference evidence="7" key="2">
    <citation type="submission" date="2020-10" db="EMBL/GenBank/DDBJ databases">
        <title>Mucilaginibacter sp. nov., isolated from soil.</title>
        <authorList>
            <person name="Jeon C.O."/>
        </authorList>
    </citation>
    <scope>NUCLEOTIDE SEQUENCE</scope>
    <source>
        <strain evidence="7">R11</strain>
    </source>
</reference>
<dbReference type="Proteomes" id="UP000638732">
    <property type="component" value="Unassembled WGS sequence"/>
</dbReference>
<dbReference type="InterPro" id="IPR039425">
    <property type="entry name" value="RNA_pol_sigma-70-like"/>
</dbReference>
<dbReference type="Pfam" id="PF08281">
    <property type="entry name" value="Sigma70_r4_2"/>
    <property type="match status" value="1"/>
</dbReference>
<dbReference type="CDD" id="cd06171">
    <property type="entry name" value="Sigma70_r4"/>
    <property type="match status" value="1"/>
</dbReference>
<keyword evidence="4" id="KW-0804">Transcription</keyword>
<dbReference type="InterPro" id="IPR014284">
    <property type="entry name" value="RNA_pol_sigma-70_dom"/>
</dbReference>
<dbReference type="InterPro" id="IPR013324">
    <property type="entry name" value="RNA_pol_sigma_r3/r4-like"/>
</dbReference>
<dbReference type="SUPFAM" id="SSF88659">
    <property type="entry name" value="Sigma3 and sigma4 domains of RNA polymerase sigma factors"/>
    <property type="match status" value="1"/>
</dbReference>
<dbReference type="NCBIfam" id="TIGR02937">
    <property type="entry name" value="sigma70-ECF"/>
    <property type="match status" value="1"/>
</dbReference>
<dbReference type="InterPro" id="IPR036388">
    <property type="entry name" value="WH-like_DNA-bd_sf"/>
</dbReference>
<feature type="domain" description="RNA polymerase sigma-70 region 2" evidence="5">
    <location>
        <begin position="13"/>
        <end position="78"/>
    </location>
</feature>
<evidence type="ECO:0000256" key="4">
    <source>
        <dbReference type="ARBA" id="ARBA00023163"/>
    </source>
</evidence>
<dbReference type="GO" id="GO:0003677">
    <property type="term" value="F:DNA binding"/>
    <property type="evidence" value="ECO:0007669"/>
    <property type="project" value="InterPro"/>
</dbReference>
<comment type="similarity">
    <text evidence="1">Belongs to the sigma-70 factor family. ECF subfamily.</text>
</comment>
<feature type="domain" description="RNA polymerase sigma factor 70 region 4 type 2" evidence="6">
    <location>
        <begin position="111"/>
        <end position="160"/>
    </location>
</feature>
<evidence type="ECO:0000313" key="8">
    <source>
        <dbReference type="Proteomes" id="UP000638732"/>
    </source>
</evidence>
<dbReference type="InterPro" id="IPR013249">
    <property type="entry name" value="RNA_pol_sigma70_r4_t2"/>
</dbReference>
<evidence type="ECO:0000256" key="1">
    <source>
        <dbReference type="ARBA" id="ARBA00010641"/>
    </source>
</evidence>
<comment type="caution">
    <text evidence="7">The sequence shown here is derived from an EMBL/GenBank/DDBJ whole genome shotgun (WGS) entry which is preliminary data.</text>
</comment>
<dbReference type="EMBL" id="WWEO01000041">
    <property type="protein sequence ID" value="NCD69583.1"/>
    <property type="molecule type" value="Genomic_DNA"/>
</dbReference>
<dbReference type="Gene3D" id="1.10.1740.10">
    <property type="match status" value="1"/>
</dbReference>
<keyword evidence="3" id="KW-0731">Sigma factor</keyword>
<dbReference type="GO" id="GO:0016987">
    <property type="term" value="F:sigma factor activity"/>
    <property type="evidence" value="ECO:0007669"/>
    <property type="project" value="UniProtKB-KW"/>
</dbReference>
<dbReference type="AlphaFoldDB" id="A0A965ZG63"/>
<proteinExistence type="inferred from homology"/>
<dbReference type="InterPro" id="IPR013325">
    <property type="entry name" value="RNA_pol_sigma_r2"/>
</dbReference>
<keyword evidence="8" id="KW-1185">Reference proteome</keyword>
<keyword evidence="2" id="KW-0805">Transcription regulation</keyword>
<dbReference type="PANTHER" id="PTHR43133:SF46">
    <property type="entry name" value="RNA POLYMERASE SIGMA-70 FACTOR ECF SUBFAMILY"/>
    <property type="match status" value="1"/>
</dbReference>
<evidence type="ECO:0000313" key="7">
    <source>
        <dbReference type="EMBL" id="NCD69583.1"/>
    </source>
</evidence>
<evidence type="ECO:0000259" key="5">
    <source>
        <dbReference type="Pfam" id="PF04542"/>
    </source>
</evidence>
<dbReference type="Gene3D" id="1.10.10.10">
    <property type="entry name" value="Winged helix-like DNA-binding domain superfamily/Winged helix DNA-binding domain"/>
    <property type="match status" value="1"/>
</dbReference>
<name>A0A965ZG63_9SPHI</name>
<evidence type="ECO:0000256" key="2">
    <source>
        <dbReference type="ARBA" id="ARBA00023015"/>
    </source>
</evidence>
<sequence>MKQGNEQAFEKVFKQYFKGLHAYAYTFMKDDDQAEEIVQNVFCRIWEKRSQLKTDGSLKGYLYRAVHNESLNYLKHQKTRDAFQVHYNQSGEALAGHASEKVLTAELGQHIQKALDELPQQCRTIFQMSRFEHLKYQQIADQLNLSIKTVENQMGKALKILRVKLAEFLPLVLFFLTGLFKK</sequence>
<dbReference type="Pfam" id="PF04542">
    <property type="entry name" value="Sigma70_r2"/>
    <property type="match status" value="1"/>
</dbReference>
<dbReference type="SUPFAM" id="SSF88946">
    <property type="entry name" value="Sigma2 domain of RNA polymerase sigma factors"/>
    <property type="match status" value="1"/>
</dbReference>